<dbReference type="EMBL" id="JBFCZG010000009">
    <property type="protein sequence ID" value="KAL3418325.1"/>
    <property type="molecule type" value="Genomic_DNA"/>
</dbReference>
<gene>
    <name evidence="1" type="ORF">PVAG01_10041</name>
</gene>
<keyword evidence="2" id="KW-1185">Reference proteome</keyword>
<accession>A0ABR4P4S9</accession>
<organism evidence="1 2">
    <name type="scientific">Phlyctema vagabunda</name>
    <dbReference type="NCBI Taxonomy" id="108571"/>
    <lineage>
        <taxon>Eukaryota</taxon>
        <taxon>Fungi</taxon>
        <taxon>Dikarya</taxon>
        <taxon>Ascomycota</taxon>
        <taxon>Pezizomycotina</taxon>
        <taxon>Leotiomycetes</taxon>
        <taxon>Helotiales</taxon>
        <taxon>Dermateaceae</taxon>
        <taxon>Phlyctema</taxon>
    </lineage>
</organism>
<sequence length="136" mass="15403">MEAKNQKMKQPGLPFGPKYAITIPKIPPYRILKRGEVLPPQDTIPVPQPGHCMSRDKSDHVHKWLDTVVASDISLGRYELSFRTRVGSVAEEVVPPSFVTDKGPGLREEYIQPVCDCGKMITETHRKETCTEPVYW</sequence>
<comment type="caution">
    <text evidence="1">The sequence shown here is derived from an EMBL/GenBank/DDBJ whole genome shotgun (WGS) entry which is preliminary data.</text>
</comment>
<reference evidence="1 2" key="1">
    <citation type="submission" date="2024-06" db="EMBL/GenBank/DDBJ databases">
        <title>Complete genome of Phlyctema vagabunda strain 19-DSS-EL-015.</title>
        <authorList>
            <person name="Fiorenzani C."/>
        </authorList>
    </citation>
    <scope>NUCLEOTIDE SEQUENCE [LARGE SCALE GENOMIC DNA]</scope>
    <source>
        <strain evidence="1 2">19-DSS-EL-015</strain>
    </source>
</reference>
<dbReference type="Proteomes" id="UP001629113">
    <property type="component" value="Unassembled WGS sequence"/>
</dbReference>
<protein>
    <submittedName>
        <fullName evidence="1">Uncharacterized protein</fullName>
    </submittedName>
</protein>
<evidence type="ECO:0000313" key="2">
    <source>
        <dbReference type="Proteomes" id="UP001629113"/>
    </source>
</evidence>
<evidence type="ECO:0000313" key="1">
    <source>
        <dbReference type="EMBL" id="KAL3418325.1"/>
    </source>
</evidence>
<proteinExistence type="predicted"/>
<name>A0ABR4P4S9_9HELO</name>